<sequence>MDPILIKVPRPDLGADSDFVLLHVASAGGKLLDLNLIGTENDNVYTFSLKQNQTYKLKDKKVTQGEWETTLSAFLLGTDPEGEPVDAPEGLEAVASLQPGPGDQKLGSIVLPTDPDGDGDLYEWCSENVVANRKLTQKLQASKAKLLDKDAQIKKLEESLAELVKAKNDNDTQLLEKFSLLLNEKKLKIRDQQRLLQSANVDPAQLKELEEAGTRSRSRSAGPSRTGKRKVTEVEEEDFKDGVDKMDVDDEAAAKDPDQEPARDSGEETADERTASEASEDEEPPVPLSKRKTEAKTKQEPSSSQASSSRTLQDQPEPPQKRELPFSKKPPAKTAVPADEGSATESDDEL</sequence>
<feature type="region of interest" description="Disordered" evidence="2">
    <location>
        <begin position="206"/>
        <end position="350"/>
    </location>
</feature>
<dbReference type="InterPro" id="IPR014751">
    <property type="entry name" value="XRCC4-like_C"/>
</dbReference>
<proteinExistence type="predicted"/>
<evidence type="ECO:0000256" key="2">
    <source>
        <dbReference type="SAM" id="MobiDB-lite"/>
    </source>
</evidence>
<keyword evidence="1" id="KW-0175">Coiled coil</keyword>
<evidence type="ECO:0000259" key="3">
    <source>
        <dbReference type="Pfam" id="PF21924"/>
    </source>
</evidence>
<evidence type="ECO:0000313" key="4">
    <source>
        <dbReference type="EMBL" id="CZT11723.1"/>
    </source>
</evidence>
<evidence type="ECO:0000313" key="5">
    <source>
        <dbReference type="Proteomes" id="UP000178912"/>
    </source>
</evidence>
<dbReference type="SUPFAM" id="SSF58022">
    <property type="entry name" value="XRCC4, C-terminal oligomerization domain"/>
    <property type="match status" value="1"/>
</dbReference>
<dbReference type="Gene3D" id="1.20.5.370">
    <property type="match status" value="1"/>
</dbReference>
<name>A0A1E1LMI9_9HELO</name>
<protein>
    <recommendedName>
        <fullName evidence="3">XRCC4 coiled-coil domain-containing protein</fullName>
    </recommendedName>
</protein>
<dbReference type="AlphaFoldDB" id="A0A1E1LMI9"/>
<organism evidence="4 5">
    <name type="scientific">Rhynchosporium agropyri</name>
    <dbReference type="NCBI Taxonomy" id="914238"/>
    <lineage>
        <taxon>Eukaryota</taxon>
        <taxon>Fungi</taxon>
        <taxon>Dikarya</taxon>
        <taxon>Ascomycota</taxon>
        <taxon>Pezizomycotina</taxon>
        <taxon>Leotiomycetes</taxon>
        <taxon>Helotiales</taxon>
        <taxon>Ploettnerulaceae</taxon>
        <taxon>Rhynchosporium</taxon>
    </lineage>
</organism>
<feature type="coiled-coil region" evidence="1">
    <location>
        <begin position="139"/>
        <end position="202"/>
    </location>
</feature>
<feature type="compositionally biased region" description="Basic and acidic residues" evidence="2">
    <location>
        <begin position="240"/>
        <end position="275"/>
    </location>
</feature>
<keyword evidence="5" id="KW-1185">Reference proteome</keyword>
<dbReference type="PANTHER" id="PTHR42067:SF1">
    <property type="entry name" value="MITOTIC APPARATUS PROTEIN P62"/>
    <property type="match status" value="1"/>
</dbReference>
<dbReference type="PANTHER" id="PTHR42067">
    <property type="entry name" value="YALI0C15378P"/>
    <property type="match status" value="1"/>
</dbReference>
<feature type="domain" description="XRCC4 coiled-coil" evidence="3">
    <location>
        <begin position="123"/>
        <end position="191"/>
    </location>
</feature>
<dbReference type="OrthoDB" id="8064436at2759"/>
<gene>
    <name evidence="4" type="ORF">RAG0_15796</name>
</gene>
<dbReference type="Pfam" id="PF21924">
    <property type="entry name" value="XRCC4_CC"/>
    <property type="match status" value="1"/>
</dbReference>
<reference evidence="5" key="1">
    <citation type="submission" date="2016-03" db="EMBL/GenBank/DDBJ databases">
        <authorList>
            <person name="Guldener U."/>
        </authorList>
    </citation>
    <scope>NUCLEOTIDE SEQUENCE [LARGE SCALE GENOMIC DNA]</scope>
    <source>
        <strain evidence="5">04CH-RAC-A.6.1</strain>
    </source>
</reference>
<dbReference type="Proteomes" id="UP000178912">
    <property type="component" value="Unassembled WGS sequence"/>
</dbReference>
<dbReference type="EMBL" id="FJUX01000146">
    <property type="protein sequence ID" value="CZT11723.1"/>
    <property type="molecule type" value="Genomic_DNA"/>
</dbReference>
<dbReference type="InterPro" id="IPR053962">
    <property type="entry name" value="XRCC4_CC"/>
</dbReference>
<evidence type="ECO:0000256" key="1">
    <source>
        <dbReference type="SAM" id="Coils"/>
    </source>
</evidence>
<accession>A0A1E1LMI9</accession>